<dbReference type="CDD" id="cd09122">
    <property type="entry name" value="PLDc_Tdp1_1"/>
    <property type="match status" value="1"/>
</dbReference>
<dbReference type="EMBL" id="DS565998">
    <property type="status" value="NOT_ANNOTATED_CDS"/>
    <property type="molecule type" value="Genomic_DNA"/>
</dbReference>
<evidence type="ECO:0000256" key="7">
    <source>
        <dbReference type="ARBA" id="ARBA00023204"/>
    </source>
</evidence>
<keyword evidence="4" id="KW-0227">DNA damage</keyword>
<dbReference type="GO" id="GO:0004527">
    <property type="term" value="F:exonuclease activity"/>
    <property type="evidence" value="ECO:0007669"/>
    <property type="project" value="UniProtKB-KW"/>
</dbReference>
<reference evidence="13" key="2">
    <citation type="submission" date="2015-06" db="UniProtKB">
        <authorList>
            <consortium name="EnsemblProtists"/>
        </authorList>
    </citation>
    <scope>IDENTIFICATION</scope>
    <source>
        <strain evidence="13">Pr102</strain>
    </source>
</reference>
<comment type="subcellular location">
    <subcellularLocation>
        <location evidence="1">Nucleus</location>
    </subcellularLocation>
</comment>
<dbReference type="HOGENOM" id="CLU_010413_4_1_1"/>
<dbReference type="GO" id="GO:0006281">
    <property type="term" value="P:DNA repair"/>
    <property type="evidence" value="ECO:0000318"/>
    <property type="project" value="GO_Central"/>
</dbReference>
<accession>H3GC32</accession>
<dbReference type="VEuPathDB" id="FungiDB:KRP23_8470"/>
<evidence type="ECO:0000313" key="14">
    <source>
        <dbReference type="Proteomes" id="UP000005238"/>
    </source>
</evidence>
<protein>
    <recommendedName>
        <fullName evidence="15">Tyrosyl-DNA phosphodiesterase 1</fullName>
    </recommendedName>
</protein>
<keyword evidence="5" id="KW-0378">Hydrolase</keyword>
<dbReference type="VEuPathDB" id="FungiDB:KRP22_9907"/>
<dbReference type="PANTHER" id="PTHR12415:SF0">
    <property type="entry name" value="TYROSYL-DNA PHOSPHODIESTERASE 1"/>
    <property type="match status" value="1"/>
</dbReference>
<name>H3GC32_PHYRM</name>
<feature type="active site" description="Proton donor/acceptor" evidence="9">
    <location>
        <position position="361"/>
    </location>
</feature>
<keyword evidence="14" id="KW-1185">Reference proteome</keyword>
<keyword evidence="8" id="KW-0539">Nucleus</keyword>
<keyword evidence="6" id="KW-0269">Exonuclease</keyword>
<dbReference type="GO" id="GO:0005634">
    <property type="term" value="C:nucleus"/>
    <property type="evidence" value="ECO:0000318"/>
    <property type="project" value="GO_Central"/>
</dbReference>
<dbReference type="Gene3D" id="3.30.870.10">
    <property type="entry name" value="Endonuclease Chain A"/>
    <property type="match status" value="2"/>
</dbReference>
<feature type="binding site" evidence="10">
    <location>
        <position position="132"/>
    </location>
    <ligand>
        <name>substrate</name>
    </ligand>
</feature>
<evidence type="ECO:0008006" key="15">
    <source>
        <dbReference type="Google" id="ProtNLM"/>
    </source>
</evidence>
<keyword evidence="3" id="KW-0540">Nuclease</keyword>
<evidence type="ECO:0000256" key="4">
    <source>
        <dbReference type="ARBA" id="ARBA00022763"/>
    </source>
</evidence>
<dbReference type="SUPFAM" id="SSF56024">
    <property type="entry name" value="Phospholipase D/nuclease"/>
    <property type="match status" value="2"/>
</dbReference>
<dbReference type="CDD" id="cd09123">
    <property type="entry name" value="PLDc_Tdp1_2"/>
    <property type="match status" value="1"/>
</dbReference>
<dbReference type="InterPro" id="IPR010347">
    <property type="entry name" value="Tdp1"/>
</dbReference>
<dbReference type="Pfam" id="PF06087">
    <property type="entry name" value="Tyr-DNA_phospho"/>
    <property type="match status" value="1"/>
</dbReference>
<dbReference type="EnsemblProtists" id="Phyra72923">
    <property type="protein sequence ID" value="Phyra72923"/>
    <property type="gene ID" value="Phyra72923"/>
</dbReference>
<feature type="active site" description="Nucleophile" evidence="9">
    <location>
        <position position="130"/>
    </location>
</feature>
<evidence type="ECO:0000256" key="12">
    <source>
        <dbReference type="SAM" id="MobiDB-lite"/>
    </source>
</evidence>
<evidence type="ECO:0000256" key="1">
    <source>
        <dbReference type="ARBA" id="ARBA00004123"/>
    </source>
</evidence>
<feature type="binding site" evidence="10">
    <location>
        <position position="363"/>
    </location>
    <ligand>
        <name>substrate</name>
    </ligand>
</feature>
<dbReference type="InParanoid" id="H3GC32"/>
<evidence type="ECO:0000256" key="3">
    <source>
        <dbReference type="ARBA" id="ARBA00022722"/>
    </source>
</evidence>
<evidence type="ECO:0000256" key="9">
    <source>
        <dbReference type="PIRSR" id="PIRSR610347-1"/>
    </source>
</evidence>
<reference evidence="14" key="1">
    <citation type="journal article" date="2006" name="Science">
        <title>Phytophthora genome sequences uncover evolutionary origins and mechanisms of pathogenesis.</title>
        <authorList>
            <person name="Tyler B.M."/>
            <person name="Tripathy S."/>
            <person name="Zhang X."/>
            <person name="Dehal P."/>
            <person name="Jiang R.H."/>
            <person name="Aerts A."/>
            <person name="Arredondo F.D."/>
            <person name="Baxter L."/>
            <person name="Bensasson D."/>
            <person name="Beynon J.L."/>
            <person name="Chapman J."/>
            <person name="Damasceno C.M."/>
            <person name="Dorrance A.E."/>
            <person name="Dou D."/>
            <person name="Dickerman A.W."/>
            <person name="Dubchak I.L."/>
            <person name="Garbelotto M."/>
            <person name="Gijzen M."/>
            <person name="Gordon S.G."/>
            <person name="Govers F."/>
            <person name="Grunwald N.J."/>
            <person name="Huang W."/>
            <person name="Ivors K.L."/>
            <person name="Jones R.W."/>
            <person name="Kamoun S."/>
            <person name="Krampis K."/>
            <person name="Lamour K.H."/>
            <person name="Lee M.K."/>
            <person name="McDonald W.H."/>
            <person name="Medina M."/>
            <person name="Meijer H.J."/>
            <person name="Nordberg E.K."/>
            <person name="Maclean D.J."/>
            <person name="Ospina-Giraldo M.D."/>
            <person name="Morris P.F."/>
            <person name="Phuntumart V."/>
            <person name="Putnam N.H."/>
            <person name="Rash S."/>
            <person name="Rose J.K."/>
            <person name="Sakihama Y."/>
            <person name="Salamov A.A."/>
            <person name="Savidor A."/>
            <person name="Scheuring C.F."/>
            <person name="Smith B.M."/>
            <person name="Sobral B.W."/>
            <person name="Terry A."/>
            <person name="Torto-Alalibo T.A."/>
            <person name="Win J."/>
            <person name="Xu Z."/>
            <person name="Zhang H."/>
            <person name="Grigoriev I.V."/>
            <person name="Rokhsar D.S."/>
            <person name="Boore J.L."/>
        </authorList>
    </citation>
    <scope>NUCLEOTIDE SEQUENCE [LARGE SCALE GENOMIC DNA]</scope>
    <source>
        <strain evidence="14">Pr102</strain>
    </source>
</reference>
<dbReference type="OMA" id="PLIKECW"/>
<dbReference type="AlphaFoldDB" id="H3GC32"/>
<dbReference type="STRING" id="164328.H3GC32"/>
<evidence type="ECO:0000256" key="11">
    <source>
        <dbReference type="PIRSR" id="PIRSR610347-3"/>
    </source>
</evidence>
<proteinExistence type="inferred from homology"/>
<evidence type="ECO:0000256" key="8">
    <source>
        <dbReference type="ARBA" id="ARBA00023242"/>
    </source>
</evidence>
<evidence type="ECO:0000256" key="10">
    <source>
        <dbReference type="PIRSR" id="PIRSR610347-2"/>
    </source>
</evidence>
<keyword evidence="7" id="KW-0234">DNA repair</keyword>
<sequence>MADAVPAPKRQKREADAPAAVKQSAATPRAATDARECRFYLTRLKNAPAAHNLHCKSLHDLLEGEFTRCLLTNYMYDLPWLFSECPRLRQVPVLLVHGERDRQGMTKKCREYANVTPVAPPLPIPFGTHHTKMLVALYPDKVRVAIFTANFLSGDWNTKTQGVWFQDFSLKILDDSEEEEEKEAVTASSRGGNDFEEDLVHYLSSLGAQVKLFCGELKRFDFSRAHVALIPSVPGVHKGKDMERYGHLRVRKLLKTFNVPQTDNPLICQFSSLGSLDEKWLFGEFAESFLPGKKNISASSMPVQALHIIWPSVEDVRNSLEGWNSGRSIPCPLKNMKPFLHKYLRKWTPPSVLHRQNAMPHIKSYARFDPSDEAAGALDWAIVTSSNLSKAAWGTLQKKKTQFMVRSYELGVMFLPPLLAHQNGGTSPHLVTIGSKAAAGHSGVEDFESSEKQPKELLPLPYGFPLTTYNPKQDEPWVWDLVRDSPDIFGNAYMPH</sequence>
<evidence type="ECO:0000256" key="5">
    <source>
        <dbReference type="ARBA" id="ARBA00022801"/>
    </source>
</evidence>
<feature type="region of interest" description="Disordered" evidence="12">
    <location>
        <begin position="1"/>
        <end position="27"/>
    </location>
</feature>
<evidence type="ECO:0000256" key="2">
    <source>
        <dbReference type="ARBA" id="ARBA00010205"/>
    </source>
</evidence>
<organism evidence="13 14">
    <name type="scientific">Phytophthora ramorum</name>
    <name type="common">Sudden oak death agent</name>
    <dbReference type="NCBI Taxonomy" id="164328"/>
    <lineage>
        <taxon>Eukaryota</taxon>
        <taxon>Sar</taxon>
        <taxon>Stramenopiles</taxon>
        <taxon>Oomycota</taxon>
        <taxon>Peronosporomycetes</taxon>
        <taxon>Peronosporales</taxon>
        <taxon>Peronosporaceae</taxon>
        <taxon>Phytophthora</taxon>
    </lineage>
</organism>
<feature type="site" description="Interaction with DNA" evidence="11">
    <location>
        <position position="389"/>
    </location>
</feature>
<dbReference type="GO" id="GO:0003697">
    <property type="term" value="F:single-stranded DNA binding"/>
    <property type="evidence" value="ECO:0000318"/>
    <property type="project" value="GO_Central"/>
</dbReference>
<dbReference type="GO" id="GO:0003690">
    <property type="term" value="F:double-stranded DNA binding"/>
    <property type="evidence" value="ECO:0000318"/>
    <property type="project" value="GO_Central"/>
</dbReference>
<dbReference type="PANTHER" id="PTHR12415">
    <property type="entry name" value="TYROSYL-DNA PHOSPHODIESTERASE 1"/>
    <property type="match status" value="1"/>
</dbReference>
<evidence type="ECO:0000256" key="6">
    <source>
        <dbReference type="ARBA" id="ARBA00022839"/>
    </source>
</evidence>
<dbReference type="Proteomes" id="UP000005238">
    <property type="component" value="Unassembled WGS sequence"/>
</dbReference>
<comment type="similarity">
    <text evidence="2">Belongs to the tyrosyl-DNA phosphodiesterase family.</text>
</comment>
<dbReference type="GO" id="GO:0017005">
    <property type="term" value="F:3'-tyrosyl-DNA phosphodiesterase activity"/>
    <property type="evidence" value="ECO:0000318"/>
    <property type="project" value="GO_Central"/>
</dbReference>
<dbReference type="eggNOG" id="KOG2031">
    <property type="taxonomic scope" value="Eukaryota"/>
</dbReference>
<evidence type="ECO:0000313" key="13">
    <source>
        <dbReference type="EnsemblProtists" id="Phyra72923"/>
    </source>
</evidence>